<dbReference type="PANTHER" id="PTHR11669:SF8">
    <property type="entry name" value="DNA POLYMERASE III SUBUNIT DELTA"/>
    <property type="match status" value="1"/>
</dbReference>
<evidence type="ECO:0000313" key="2">
    <source>
        <dbReference type="Proteomes" id="UP000070467"/>
    </source>
</evidence>
<dbReference type="InterPro" id="IPR027417">
    <property type="entry name" value="P-loop_NTPase"/>
</dbReference>
<dbReference type="EMBL" id="LSDB01000008">
    <property type="protein sequence ID" value="KXB58641.1"/>
    <property type="molecule type" value="Genomic_DNA"/>
</dbReference>
<accession>A0ABR5TMS9</accession>
<comment type="caution">
    <text evidence="1">The sequence shown here is derived from an EMBL/GenBank/DDBJ whole genome shotgun (WGS) entry which is preliminary data.</text>
</comment>
<dbReference type="Proteomes" id="UP000070467">
    <property type="component" value="Unassembled WGS sequence"/>
</dbReference>
<name>A0ABR5TMS9_9BACL</name>
<protein>
    <submittedName>
        <fullName evidence="1">DNA polymerase III, delta' subunit domain protein</fullName>
    </submittedName>
</protein>
<dbReference type="Pfam" id="PF13177">
    <property type="entry name" value="DNA_pol3_delta2"/>
    <property type="match status" value="1"/>
</dbReference>
<gene>
    <name evidence="1" type="ORF">HMPREF1871_00407</name>
</gene>
<reference evidence="1 2" key="1">
    <citation type="submission" date="2016-01" db="EMBL/GenBank/DDBJ databases">
        <authorList>
            <person name="Mitreva M."/>
            <person name="Pepin K.H."/>
            <person name="Mihindukulasuriya K.A."/>
            <person name="Fulton R."/>
            <person name="Fronick C."/>
            <person name="O'Laughlin M."/>
            <person name="Miner T."/>
            <person name="Herter B."/>
            <person name="Rosa B.A."/>
            <person name="Cordes M."/>
            <person name="Tomlinson C."/>
            <person name="Wollam A."/>
            <person name="Palsikar V.B."/>
            <person name="Mardis E.R."/>
            <person name="Wilson R.K."/>
        </authorList>
    </citation>
    <scope>NUCLEOTIDE SEQUENCE [LARGE SCALE GENOMIC DNA]</scope>
    <source>
        <strain evidence="1 2">KA00071</strain>
    </source>
</reference>
<dbReference type="SUPFAM" id="SSF52540">
    <property type="entry name" value="P-loop containing nucleoside triphosphate hydrolases"/>
    <property type="match status" value="1"/>
</dbReference>
<proteinExistence type="predicted"/>
<dbReference type="RefSeq" id="WP_066129358.1">
    <property type="nucleotide sequence ID" value="NZ_KQ959861.1"/>
</dbReference>
<dbReference type="Gene3D" id="3.40.50.300">
    <property type="entry name" value="P-loop containing nucleotide triphosphate hydrolases"/>
    <property type="match status" value="1"/>
</dbReference>
<organism evidence="1 2">
    <name type="scientific">Gemelliphila asaccharolytica</name>
    <dbReference type="NCBI Taxonomy" id="502393"/>
    <lineage>
        <taxon>Bacteria</taxon>
        <taxon>Bacillati</taxon>
        <taxon>Bacillota</taxon>
        <taxon>Bacilli</taxon>
        <taxon>Bacillales</taxon>
        <taxon>Gemellaceae</taxon>
        <taxon>Gemelliphila</taxon>
    </lineage>
</organism>
<sequence>MANKLENYLDNIIMKNKLSHAYIFHSNNEEELDNIILLFTKKIFCPSGINYCNSCKICNQINVKNYINFYCLETEGTIKKEDIENLKFNFSISPLLNKKVYWIKNIENITSQAANAVLKFLEEPPKDVLIFLTTTKIKSVISTIISRCQILNVGYFNNNELSTISNEEEFVKEVFEEFLKKYSPTEFFVIFYVMDKLKVKKDISVFFSMLLRYTYNNIKNNQYLNKLYELALKSKNELENNINARLVLDSFLFEMCKSNIEIR</sequence>
<dbReference type="InterPro" id="IPR050238">
    <property type="entry name" value="DNA_Rep/Repair_Clamp_Loader"/>
</dbReference>
<evidence type="ECO:0000313" key="1">
    <source>
        <dbReference type="EMBL" id="KXB58641.1"/>
    </source>
</evidence>
<dbReference type="PANTHER" id="PTHR11669">
    <property type="entry name" value="REPLICATION FACTOR C / DNA POLYMERASE III GAMMA-TAU SUBUNIT"/>
    <property type="match status" value="1"/>
</dbReference>
<keyword evidence="2" id="KW-1185">Reference proteome</keyword>